<dbReference type="SUPFAM" id="SSF53328">
    <property type="entry name" value="Formyltransferase"/>
    <property type="match status" value="1"/>
</dbReference>
<evidence type="ECO:0000259" key="2">
    <source>
        <dbReference type="Pfam" id="PF00551"/>
    </source>
</evidence>
<evidence type="ECO:0000313" key="3">
    <source>
        <dbReference type="EMBL" id="OHA85499.1"/>
    </source>
</evidence>
<gene>
    <name evidence="3" type="ORF">A2591_01425</name>
</gene>
<dbReference type="Gene3D" id="3.40.50.12230">
    <property type="match status" value="1"/>
</dbReference>
<dbReference type="EC" id="2.1.2.9" evidence="1"/>
<dbReference type="GO" id="GO:0005829">
    <property type="term" value="C:cytosol"/>
    <property type="evidence" value="ECO:0007669"/>
    <property type="project" value="TreeGrafter"/>
</dbReference>
<comment type="caution">
    <text evidence="3">The sequence shown here is derived from an EMBL/GenBank/DDBJ whole genome shotgun (WGS) entry which is preliminary data.</text>
</comment>
<dbReference type="Proteomes" id="UP000178168">
    <property type="component" value="Unassembled WGS sequence"/>
</dbReference>
<dbReference type="InterPro" id="IPR036477">
    <property type="entry name" value="Formyl_transf_N_sf"/>
</dbReference>
<sequence>MINTATPRIVFFGTPEVAVFVLEELSLAGMTPVLIVTAPDAPKGRGLVLTPPPAKAWAEEHGIPVLQPEKLDDEFLRALSAVRGELFIVAAYGKIIPERVFHMPRYETLNVHPSLLPRLRGASPIQSAILEEAETGVSIMLIDEAMDHGAVVAQKKVSIENWPPRSVELERTLATEGGKLLVEIIPQWIAGSLVRREQDHDRATFCKKFAPADALVDIAGDPETALKKIRAFDRSPRAHFFVERGDKKMRVIIIDADIEDGKFMIKRVLPEGKKEMAYADFLRTA</sequence>
<evidence type="ECO:0000256" key="1">
    <source>
        <dbReference type="ARBA" id="ARBA00012261"/>
    </source>
</evidence>
<dbReference type="Pfam" id="PF00551">
    <property type="entry name" value="Formyl_trans_N"/>
    <property type="match status" value="1"/>
</dbReference>
<organism evidence="3 4">
    <name type="scientific">Candidatus Yonathbacteria bacterium RIFOXYD1_FULL_52_36</name>
    <dbReference type="NCBI Taxonomy" id="1802730"/>
    <lineage>
        <taxon>Bacteria</taxon>
        <taxon>Candidatus Yonathiibacteriota</taxon>
    </lineage>
</organism>
<dbReference type="CDD" id="cd08646">
    <property type="entry name" value="FMT_core_Met-tRNA-FMT_N"/>
    <property type="match status" value="1"/>
</dbReference>
<dbReference type="EMBL" id="MHUZ01000023">
    <property type="protein sequence ID" value="OHA85499.1"/>
    <property type="molecule type" value="Genomic_DNA"/>
</dbReference>
<dbReference type="AlphaFoldDB" id="A0A1G2SLI0"/>
<dbReference type="InterPro" id="IPR041711">
    <property type="entry name" value="Met-tRNA-FMT_N"/>
</dbReference>
<reference evidence="3 4" key="1">
    <citation type="journal article" date="2016" name="Nat. Commun.">
        <title>Thousands of microbial genomes shed light on interconnected biogeochemical processes in an aquifer system.</title>
        <authorList>
            <person name="Anantharaman K."/>
            <person name="Brown C.T."/>
            <person name="Hug L.A."/>
            <person name="Sharon I."/>
            <person name="Castelle C.J."/>
            <person name="Probst A.J."/>
            <person name="Thomas B.C."/>
            <person name="Singh A."/>
            <person name="Wilkins M.J."/>
            <person name="Karaoz U."/>
            <person name="Brodie E.L."/>
            <person name="Williams K.H."/>
            <person name="Hubbard S.S."/>
            <person name="Banfield J.F."/>
        </authorList>
    </citation>
    <scope>NUCLEOTIDE SEQUENCE [LARGE SCALE GENOMIC DNA]</scope>
</reference>
<dbReference type="InterPro" id="IPR002376">
    <property type="entry name" value="Formyl_transf_N"/>
</dbReference>
<protein>
    <recommendedName>
        <fullName evidence="1">methionyl-tRNA formyltransferase</fullName>
        <ecNumber evidence="1">2.1.2.9</ecNumber>
    </recommendedName>
</protein>
<name>A0A1G2SLI0_9BACT</name>
<dbReference type="PANTHER" id="PTHR11138:SF5">
    <property type="entry name" value="METHIONYL-TRNA FORMYLTRANSFERASE, MITOCHONDRIAL"/>
    <property type="match status" value="1"/>
</dbReference>
<dbReference type="STRING" id="1802730.A2591_01425"/>
<feature type="domain" description="Formyl transferase N-terminal" evidence="2">
    <location>
        <begin position="8"/>
        <end position="184"/>
    </location>
</feature>
<dbReference type="GO" id="GO:0004479">
    <property type="term" value="F:methionyl-tRNA formyltransferase activity"/>
    <property type="evidence" value="ECO:0007669"/>
    <property type="project" value="UniProtKB-EC"/>
</dbReference>
<dbReference type="PANTHER" id="PTHR11138">
    <property type="entry name" value="METHIONYL-TRNA FORMYLTRANSFERASE"/>
    <property type="match status" value="1"/>
</dbReference>
<accession>A0A1G2SLI0</accession>
<evidence type="ECO:0000313" key="4">
    <source>
        <dbReference type="Proteomes" id="UP000178168"/>
    </source>
</evidence>
<proteinExistence type="predicted"/>